<protein>
    <submittedName>
        <fullName evidence="3">Uncharacterized protein</fullName>
    </submittedName>
</protein>
<dbReference type="RefSeq" id="WP_145169293.1">
    <property type="nucleotide sequence ID" value="NZ_CP036525.1"/>
</dbReference>
<evidence type="ECO:0000313" key="3">
    <source>
        <dbReference type="EMBL" id="QDT03649.1"/>
    </source>
</evidence>
<feature type="compositionally biased region" description="Basic residues" evidence="1">
    <location>
        <begin position="189"/>
        <end position="201"/>
    </location>
</feature>
<reference evidence="3 4" key="1">
    <citation type="submission" date="2019-02" db="EMBL/GenBank/DDBJ databases">
        <title>Deep-cultivation of Planctomycetes and their phenomic and genomic characterization uncovers novel biology.</title>
        <authorList>
            <person name="Wiegand S."/>
            <person name="Jogler M."/>
            <person name="Boedeker C."/>
            <person name="Pinto D."/>
            <person name="Vollmers J."/>
            <person name="Rivas-Marin E."/>
            <person name="Kohn T."/>
            <person name="Peeters S.H."/>
            <person name="Heuer A."/>
            <person name="Rast P."/>
            <person name="Oberbeckmann S."/>
            <person name="Bunk B."/>
            <person name="Jeske O."/>
            <person name="Meyerdierks A."/>
            <person name="Storesund J.E."/>
            <person name="Kallscheuer N."/>
            <person name="Luecker S."/>
            <person name="Lage O.M."/>
            <person name="Pohl T."/>
            <person name="Merkel B.J."/>
            <person name="Hornburger P."/>
            <person name="Mueller R.-W."/>
            <person name="Bruemmer F."/>
            <person name="Labrenz M."/>
            <person name="Spormann A.M."/>
            <person name="Op den Camp H."/>
            <person name="Overmann J."/>
            <person name="Amann R."/>
            <person name="Jetten M.S.M."/>
            <person name="Mascher T."/>
            <person name="Medema M.H."/>
            <person name="Devos D.P."/>
            <person name="Kaster A.-K."/>
            <person name="Ovreas L."/>
            <person name="Rohde M."/>
            <person name="Galperin M.Y."/>
            <person name="Jogler C."/>
        </authorList>
    </citation>
    <scope>NUCLEOTIDE SEQUENCE [LARGE SCALE GENOMIC DNA]</scope>
    <source>
        <strain evidence="3 4">K22_7</strain>
    </source>
</reference>
<accession>A0A517N936</accession>
<dbReference type="AlphaFoldDB" id="A0A517N936"/>
<evidence type="ECO:0000256" key="1">
    <source>
        <dbReference type="SAM" id="MobiDB-lite"/>
    </source>
</evidence>
<feature type="region of interest" description="Disordered" evidence="1">
    <location>
        <begin position="174"/>
        <end position="207"/>
    </location>
</feature>
<keyword evidence="4" id="KW-1185">Reference proteome</keyword>
<organism evidence="3 4">
    <name type="scientific">Rubripirellula lacrimiformis</name>
    <dbReference type="NCBI Taxonomy" id="1930273"/>
    <lineage>
        <taxon>Bacteria</taxon>
        <taxon>Pseudomonadati</taxon>
        <taxon>Planctomycetota</taxon>
        <taxon>Planctomycetia</taxon>
        <taxon>Pirellulales</taxon>
        <taxon>Pirellulaceae</taxon>
        <taxon>Rubripirellula</taxon>
    </lineage>
</organism>
<feature type="chain" id="PRO_5022215743" evidence="2">
    <location>
        <begin position="30"/>
        <end position="207"/>
    </location>
</feature>
<evidence type="ECO:0000313" key="4">
    <source>
        <dbReference type="Proteomes" id="UP000318538"/>
    </source>
</evidence>
<dbReference type="KEGG" id="rlc:K227x_20330"/>
<feature type="region of interest" description="Disordered" evidence="1">
    <location>
        <begin position="91"/>
        <end position="123"/>
    </location>
</feature>
<dbReference type="Proteomes" id="UP000318538">
    <property type="component" value="Chromosome"/>
</dbReference>
<keyword evidence="2" id="KW-0732">Signal</keyword>
<dbReference type="OrthoDB" id="279444at2"/>
<proteinExistence type="predicted"/>
<sequence length="207" mass="22597" precursor="true">MKNNVKLFPPFLSATKSLILRLAVLAVIAASPWTVELAAEPPAGELESANSTEQMIRDVLEGKELGQVSDGVLEDVFNVIRDRGSILDGSILDDSADQESQTEVRNRGGSKKTHSVSDRGSAVHRRAVAAEQLLRAARLLVRVDGEDAQNDLVRQMRSEAARLLAIPSHAERPMVDSSASVDFVEPKRHQVGLRKSRAGKARRNETE</sequence>
<gene>
    <name evidence="3" type="ORF">K227x_20330</name>
</gene>
<name>A0A517N936_9BACT</name>
<dbReference type="EMBL" id="CP036525">
    <property type="protein sequence ID" value="QDT03649.1"/>
    <property type="molecule type" value="Genomic_DNA"/>
</dbReference>
<evidence type="ECO:0000256" key="2">
    <source>
        <dbReference type="SAM" id="SignalP"/>
    </source>
</evidence>
<feature type="signal peptide" evidence="2">
    <location>
        <begin position="1"/>
        <end position="29"/>
    </location>
</feature>